<keyword evidence="8" id="KW-1003">Cell membrane</keyword>
<keyword evidence="4 8" id="KW-1278">Translocase</keyword>
<comment type="similarity">
    <text evidence="8">Belongs to the NqrDE/RnfAE family.</text>
</comment>
<feature type="transmembrane region" description="Helical" evidence="8">
    <location>
        <begin position="73"/>
        <end position="94"/>
    </location>
</feature>
<evidence type="ECO:0000256" key="1">
    <source>
        <dbReference type="ARBA" id="ARBA00004127"/>
    </source>
</evidence>
<organism evidence="9 10">
    <name type="scientific">Hydrogenispora ethanolica</name>
    <dbReference type="NCBI Taxonomy" id="1082276"/>
    <lineage>
        <taxon>Bacteria</taxon>
        <taxon>Bacillati</taxon>
        <taxon>Bacillota</taxon>
        <taxon>Hydrogenispora</taxon>
    </lineage>
</organism>
<dbReference type="OrthoDB" id="9790976at2"/>
<dbReference type="EC" id="7.-.-.-" evidence="8"/>
<dbReference type="GO" id="GO:0022900">
    <property type="term" value="P:electron transport chain"/>
    <property type="evidence" value="ECO:0007669"/>
    <property type="project" value="UniProtKB-UniRule"/>
</dbReference>
<evidence type="ECO:0000256" key="2">
    <source>
        <dbReference type="ARBA" id="ARBA00022448"/>
    </source>
</evidence>
<name>A0A4R1S1Z7_HYDET</name>
<evidence type="ECO:0000313" key="10">
    <source>
        <dbReference type="Proteomes" id="UP000295008"/>
    </source>
</evidence>
<evidence type="ECO:0000256" key="6">
    <source>
        <dbReference type="ARBA" id="ARBA00022989"/>
    </source>
</evidence>
<dbReference type="InterPro" id="IPR003667">
    <property type="entry name" value="NqrDE/RnfAE"/>
</dbReference>
<feature type="transmembrane region" description="Helical" evidence="8">
    <location>
        <begin position="133"/>
        <end position="151"/>
    </location>
</feature>
<keyword evidence="3 8" id="KW-0812">Transmembrane</keyword>
<dbReference type="NCBIfam" id="TIGR01948">
    <property type="entry name" value="rnfE"/>
    <property type="match status" value="1"/>
</dbReference>
<keyword evidence="7 8" id="KW-0472">Membrane</keyword>
<comment type="subunit">
    <text evidence="8">The complex is composed of six subunits: RnfA, RnfB, RnfC, RnfD, RnfE and RnfG.</text>
</comment>
<dbReference type="PANTHER" id="PTHR30586">
    <property type="entry name" value="ELECTRON TRANSPORT COMPLEX PROTEIN RNFE"/>
    <property type="match status" value="1"/>
</dbReference>
<keyword evidence="2 8" id="KW-0813">Transport</keyword>
<gene>
    <name evidence="8" type="primary">rnfE</name>
    <name evidence="9" type="ORF">EDC14_100533</name>
</gene>
<evidence type="ECO:0000256" key="8">
    <source>
        <dbReference type="HAMAP-Rule" id="MF_00478"/>
    </source>
</evidence>
<dbReference type="PANTHER" id="PTHR30586:SF0">
    <property type="entry name" value="ION-TRANSLOCATING OXIDOREDUCTASE COMPLEX SUBUNIT E"/>
    <property type="match status" value="1"/>
</dbReference>
<dbReference type="RefSeq" id="WP_132013330.1">
    <property type="nucleotide sequence ID" value="NZ_SLUN01000005.1"/>
</dbReference>
<reference evidence="9 10" key="1">
    <citation type="submission" date="2019-03" db="EMBL/GenBank/DDBJ databases">
        <title>Genomic Encyclopedia of Type Strains, Phase IV (KMG-IV): sequencing the most valuable type-strain genomes for metagenomic binning, comparative biology and taxonomic classification.</title>
        <authorList>
            <person name="Goeker M."/>
        </authorList>
    </citation>
    <scope>NUCLEOTIDE SEQUENCE [LARGE SCALE GENOMIC DNA]</scope>
    <source>
        <strain evidence="9 10">LX-B</strain>
    </source>
</reference>
<feature type="transmembrane region" description="Helical" evidence="8">
    <location>
        <begin position="20"/>
        <end position="38"/>
    </location>
</feature>
<protein>
    <recommendedName>
        <fullName evidence="8">Ion-translocating oxidoreductase complex subunit E</fullName>
        <ecNumber evidence="8">7.-.-.-</ecNumber>
    </recommendedName>
    <alternativeName>
        <fullName evidence="8">Rnf electron transport complex subunit E</fullName>
    </alternativeName>
</protein>
<feature type="transmembrane region" description="Helical" evidence="8">
    <location>
        <begin position="100"/>
        <end position="121"/>
    </location>
</feature>
<feature type="transmembrane region" description="Helical" evidence="8">
    <location>
        <begin position="171"/>
        <end position="191"/>
    </location>
</feature>
<dbReference type="InterPro" id="IPR010968">
    <property type="entry name" value="RnfE"/>
</dbReference>
<evidence type="ECO:0000313" key="9">
    <source>
        <dbReference type="EMBL" id="TCL73171.1"/>
    </source>
</evidence>
<evidence type="ECO:0000256" key="5">
    <source>
        <dbReference type="ARBA" id="ARBA00022982"/>
    </source>
</evidence>
<dbReference type="HAMAP" id="MF_00478">
    <property type="entry name" value="RsxE_RnfE"/>
    <property type="match status" value="1"/>
</dbReference>
<dbReference type="AlphaFoldDB" id="A0A4R1S1Z7"/>
<comment type="subcellular location">
    <subcellularLocation>
        <location evidence="8">Cell membrane</location>
        <topology evidence="8">Multi-pass membrane protein</topology>
    </subcellularLocation>
    <subcellularLocation>
        <location evidence="1">Endomembrane system</location>
        <topology evidence="1">Multi-pass membrane protein</topology>
    </subcellularLocation>
</comment>
<dbReference type="GO" id="GO:0012505">
    <property type="term" value="C:endomembrane system"/>
    <property type="evidence" value="ECO:0007669"/>
    <property type="project" value="UniProtKB-SubCell"/>
</dbReference>
<comment type="function">
    <text evidence="8">Part of a membrane-bound complex that couples electron transfer with translocation of ions across the membrane.</text>
</comment>
<dbReference type="EMBL" id="SLUN01000005">
    <property type="protein sequence ID" value="TCL73171.1"/>
    <property type="molecule type" value="Genomic_DNA"/>
</dbReference>
<comment type="caution">
    <text evidence="9">The sequence shown here is derived from an EMBL/GenBank/DDBJ whole genome shotgun (WGS) entry which is preliminary data.</text>
</comment>
<evidence type="ECO:0000256" key="7">
    <source>
        <dbReference type="ARBA" id="ARBA00023136"/>
    </source>
</evidence>
<sequence length="198" mass="21128">MNSNKIIPEFTKGLLKENPILGLMLGLCSALAVSTEVANAVGMGAAMTFVLLGANILISLLRRSIPAKIRLPVFIVVIASFTTIVDLLMNAYLPDLHQKLGIFIPLIVVNCIIIGRAEAFASKNGIFSSMVDALGMGCGYTLVLTLIATIREVLSNGTFFGIPLFGHFEPILIMLLPPGAFITIGLLMALVRARSDKA</sequence>
<proteinExistence type="inferred from homology"/>
<feature type="transmembrane region" description="Helical" evidence="8">
    <location>
        <begin position="44"/>
        <end position="61"/>
    </location>
</feature>
<accession>A0A4R1S1Z7</accession>
<dbReference type="Pfam" id="PF02508">
    <property type="entry name" value="Rnf-Nqr"/>
    <property type="match status" value="1"/>
</dbReference>
<dbReference type="PIRSF" id="PIRSF006102">
    <property type="entry name" value="NQR_DE"/>
    <property type="match status" value="1"/>
</dbReference>
<dbReference type="GO" id="GO:0005886">
    <property type="term" value="C:plasma membrane"/>
    <property type="evidence" value="ECO:0007669"/>
    <property type="project" value="UniProtKB-SubCell"/>
</dbReference>
<dbReference type="Proteomes" id="UP000295008">
    <property type="component" value="Unassembled WGS sequence"/>
</dbReference>
<keyword evidence="5 8" id="KW-0249">Electron transport</keyword>
<evidence type="ECO:0000256" key="3">
    <source>
        <dbReference type="ARBA" id="ARBA00022692"/>
    </source>
</evidence>
<evidence type="ECO:0000256" key="4">
    <source>
        <dbReference type="ARBA" id="ARBA00022967"/>
    </source>
</evidence>
<keyword evidence="6 8" id="KW-1133">Transmembrane helix</keyword>
<keyword evidence="10" id="KW-1185">Reference proteome</keyword>
<dbReference type="NCBIfam" id="NF009070">
    <property type="entry name" value="PRK12405.1"/>
    <property type="match status" value="1"/>
</dbReference>